<evidence type="ECO:0000313" key="3">
    <source>
        <dbReference type="Proteomes" id="UP000236728"/>
    </source>
</evidence>
<evidence type="ECO:0000259" key="1">
    <source>
        <dbReference type="PROSITE" id="PS50943"/>
    </source>
</evidence>
<reference evidence="2 3" key="1">
    <citation type="submission" date="2016-10" db="EMBL/GenBank/DDBJ databases">
        <authorList>
            <person name="de Groot N.N."/>
        </authorList>
    </citation>
    <scope>NUCLEOTIDE SEQUENCE [LARGE SCALE GENOMIC DNA]</scope>
    <source>
        <strain evidence="2 3">DSM 22489</strain>
    </source>
</reference>
<feature type="domain" description="HTH cro/C1-type" evidence="1">
    <location>
        <begin position="77"/>
        <end position="114"/>
    </location>
</feature>
<dbReference type="EMBL" id="FNVA01000004">
    <property type="protein sequence ID" value="SEG38571.1"/>
    <property type="molecule type" value="Genomic_DNA"/>
</dbReference>
<protein>
    <recommendedName>
        <fullName evidence="1">HTH cro/C1-type domain-containing protein</fullName>
    </recommendedName>
</protein>
<accession>A0A1H5ZQT6</accession>
<gene>
    <name evidence="2" type="ORF">SAMN05421819_2818</name>
</gene>
<sequence length="220" mass="24442">MNERELNSGLRQLISRGEIELEMTDERVDCLLGQHLPEPNERLERLKARLTTQIQNDAIEKGRTAVGSKILPFGRFIEAIRDEAKLTRLEIANRLYKDEAFVSRIERGDVHPTALPPSDIANVLMLFRVTISQASATMNVSTDVSATKHGLKAAARSHGGLRHDRRGEDTERALDVIAARLHQKKAAKASAAPPANAGVEEFIEKLAKELERKGRADLLI</sequence>
<dbReference type="Gene3D" id="1.10.260.40">
    <property type="entry name" value="lambda repressor-like DNA-binding domains"/>
    <property type="match status" value="1"/>
</dbReference>
<organism evidence="2 3">
    <name type="scientific">Bryocella elongata</name>
    <dbReference type="NCBI Taxonomy" id="863522"/>
    <lineage>
        <taxon>Bacteria</taxon>
        <taxon>Pseudomonadati</taxon>
        <taxon>Acidobacteriota</taxon>
        <taxon>Terriglobia</taxon>
        <taxon>Terriglobales</taxon>
        <taxon>Acidobacteriaceae</taxon>
        <taxon>Bryocella</taxon>
    </lineage>
</organism>
<dbReference type="InterPro" id="IPR001387">
    <property type="entry name" value="Cro/C1-type_HTH"/>
</dbReference>
<name>A0A1H5ZQT6_9BACT</name>
<dbReference type="AlphaFoldDB" id="A0A1H5ZQT6"/>
<dbReference type="PROSITE" id="PS50943">
    <property type="entry name" value="HTH_CROC1"/>
    <property type="match status" value="1"/>
</dbReference>
<dbReference type="CDD" id="cd00093">
    <property type="entry name" value="HTH_XRE"/>
    <property type="match status" value="1"/>
</dbReference>
<dbReference type="RefSeq" id="WP_103933674.1">
    <property type="nucleotide sequence ID" value="NZ_FNVA01000004.1"/>
</dbReference>
<dbReference type="GO" id="GO:0003677">
    <property type="term" value="F:DNA binding"/>
    <property type="evidence" value="ECO:0007669"/>
    <property type="project" value="InterPro"/>
</dbReference>
<evidence type="ECO:0000313" key="2">
    <source>
        <dbReference type="EMBL" id="SEG38571.1"/>
    </source>
</evidence>
<keyword evidence="3" id="KW-1185">Reference proteome</keyword>
<dbReference type="Proteomes" id="UP000236728">
    <property type="component" value="Unassembled WGS sequence"/>
</dbReference>
<dbReference type="SUPFAM" id="SSF47413">
    <property type="entry name" value="lambda repressor-like DNA-binding domains"/>
    <property type="match status" value="1"/>
</dbReference>
<dbReference type="InterPro" id="IPR010982">
    <property type="entry name" value="Lambda_DNA-bd_dom_sf"/>
</dbReference>
<proteinExistence type="predicted"/>